<protein>
    <submittedName>
        <fullName evidence="4">Uncharacterized protein</fullName>
    </submittedName>
</protein>
<dbReference type="Pfam" id="PF00534">
    <property type="entry name" value="Glycos_transf_1"/>
    <property type="match status" value="1"/>
</dbReference>
<dbReference type="InterPro" id="IPR001173">
    <property type="entry name" value="Glyco_trans_2-like"/>
</dbReference>
<sequence length="1728" mass="192087">MTNTVHRWEAIYDVPLASVPSHYSGMSGSPFMIQYLTEVLRRTPRCGRVLETGVGSGYGSVWLSLRGIQAEGMDYSPGIVERARQVNSVLGGQAQFALGDLFNLHDKNLRRYDAIHHQGVLEHFTGPKIRAALAQQVACANHVVFSVPSVNYPFEPEFGDERLLPLEEWARILEPFQVEDLRYYGDPNLGAREQILCVLRGQPVDEDLMALMHPGAQPYREGVSAIVHTRNEAARIAECLQTLAGWADEIIVCDMESDDDTVAIASQFTDQIVRHPRIPNFDRARNVSAMRARHAWVFFLDADERVPARLGQQLRRIALSNPAEFDAMLVPFRHHFAGHWMRSMYPGYTAPRLLRNGSFVFNARLHSGAQVDGPVIAFPADDPDLALVHYSFDSFSHYLGKLNGYTDGEALNMHRDGQVFHWQNAIAHFVHDFQNYYEKGNAPVDGVHGFLYSFMSAFYRFEQHAKLFERRWAQGQVSDWEQAIPASMEEMLEYALRLTRAKPARQATPVRVSDEPGAARFLWSGPVRDRSGYGDESRQMLLALEGAGAAVAAQSLPWGERDAAMPGNDLARLENMEGRAAAPGFTQLCHTFATQFQRHPQAGVCIGRTIFETDRLPKEWVAACNRMDFVWVATEFNRQTFAQAGVEAAKLVVVPECLDAAPYRSLPSREEIAANAELPQVVREIAADGRFTFLSVFDWTRHKGWDVLLRAFLGEFAGRDDVRLAFKVWSTMGYDHAEIRRQASELASRELGVDLASDPRVLFIDEYLPDEAMRSLYIAADAYVLPSRGEGWGRPYMEAMACGLPAIATGWSGNTAFMTPENSYLAEYDLVSVPEQAWREVATYKGHRWAEPRLEHVKSLMRGVVLGRDEARAVGARGREHVLARFSREAVGPLIRRELERAAEAGRASGEAQPGASAASVRWEGAIFRQHSLGHVNRELCLGMLGGGVDLSLVPTEPNDFSPADEPRLAGLVGRCFAPLDKPADVHVRHGFPPRFDAPDEGRFVLMQPWEYGYLPRHWVEPIQDRVAEVWCNSGYVRDVYLSSGIPPEKLAMVPLGADADVFHPGAPPFVLTDEPGASRAFGRGTERPFIFLFVGGTLHRKGFDILLEAYLKAFSAYDDVLLLVKDTCTKTVYQGQNHRERLIELAGDASRPRIAYVEDDLTAHQLAGVFTAADCLVAPYRGEGFCLPVLEAMSCGVPAIVTGGGPTDDFVDETVGWRLPAAKVPFGDGKIGEWECAGPTWMFEVSVDDLAKLMRQVSGSRKETQKRGKAAAKRVRSGWTWVHATARIMDRLKALRAMPSIAAAPADTMEALGTTAVKPSLPASTGAPTISLCMIVKNEERVLGNCLQSIRAWVDEIIVVDTGSTDRTVEIAEEHGARVFHFPWTDSFSEARNVSLSHATCDWILWMDADDTIPEHCGAKLREFALLTEAKVTGLIMQVRIPPAPGEVGLTVVDHVKLFRNHMGLQFEGRIHEQILGPIYSLGGIVKRTDAYVVHSGYDYSPEGQAGKRKRDLALLEKDLAERPDHPFVLFNIGMTAYHMKDYPKAVSALERCLAVSQPQESTVRKVYAMLAGCALETKDLMGARRLIETGLALFPKDPELLFRAGIVYKEVGSLDKAEASYLKLLNDRETGHIDSIDETMVGFKAHHNLALVYLDMSRFDDAVVYFRHAVQQEPSFVPSLVGLGDLLISTGRFSEAERIVENLERLGIGDALRMRYALQATAVRGT</sequence>
<accession>A0A402CWJ7</accession>
<dbReference type="EMBL" id="AP025739">
    <property type="protein sequence ID" value="BDI34180.1"/>
    <property type="molecule type" value="Genomic_DNA"/>
</dbReference>
<dbReference type="Pfam" id="PF13692">
    <property type="entry name" value="Glyco_trans_1_4"/>
    <property type="match status" value="1"/>
</dbReference>
<organism evidence="4 5">
    <name type="scientific">Capsulimonas corticalis</name>
    <dbReference type="NCBI Taxonomy" id="2219043"/>
    <lineage>
        <taxon>Bacteria</taxon>
        <taxon>Bacillati</taxon>
        <taxon>Armatimonadota</taxon>
        <taxon>Armatimonadia</taxon>
        <taxon>Capsulimonadales</taxon>
        <taxon>Capsulimonadaceae</taxon>
        <taxon>Capsulimonas</taxon>
    </lineage>
</organism>
<dbReference type="Pfam" id="PF00535">
    <property type="entry name" value="Glycos_transf_2"/>
    <property type="match status" value="2"/>
</dbReference>
<dbReference type="SMART" id="SM00028">
    <property type="entry name" value="TPR"/>
    <property type="match status" value="4"/>
</dbReference>
<dbReference type="CDD" id="cd02440">
    <property type="entry name" value="AdoMet_MTases"/>
    <property type="match status" value="1"/>
</dbReference>
<dbReference type="PANTHER" id="PTHR46656:SF3">
    <property type="entry name" value="PUTATIVE-RELATED"/>
    <property type="match status" value="1"/>
</dbReference>
<evidence type="ECO:0000259" key="3">
    <source>
        <dbReference type="Pfam" id="PF13649"/>
    </source>
</evidence>
<dbReference type="SUPFAM" id="SSF53448">
    <property type="entry name" value="Nucleotide-diphospho-sugar transferases"/>
    <property type="match status" value="2"/>
</dbReference>
<dbReference type="InterPro" id="IPR019734">
    <property type="entry name" value="TPR_rpt"/>
</dbReference>
<reference evidence="4 5" key="1">
    <citation type="journal article" date="2019" name="Int. J. Syst. Evol. Microbiol.">
        <title>Capsulimonas corticalis gen. nov., sp. nov., an aerobic capsulated bacterium, of a novel bacterial order, Capsulimonadales ord. nov., of the class Armatimonadia of the phylum Armatimonadetes.</title>
        <authorList>
            <person name="Li J."/>
            <person name="Kudo C."/>
            <person name="Tonouchi A."/>
        </authorList>
    </citation>
    <scope>NUCLEOTIDE SEQUENCE [LARGE SCALE GENOMIC DNA]</scope>
    <source>
        <strain evidence="4 5">AX-7</strain>
    </source>
</reference>
<evidence type="ECO:0000259" key="2">
    <source>
        <dbReference type="Pfam" id="PF00535"/>
    </source>
</evidence>
<dbReference type="InterPro" id="IPR029044">
    <property type="entry name" value="Nucleotide-diphossugar_trans"/>
</dbReference>
<dbReference type="Proteomes" id="UP000287394">
    <property type="component" value="Chromosome"/>
</dbReference>
<dbReference type="OrthoDB" id="9815923at2"/>
<dbReference type="InterPro" id="IPR011990">
    <property type="entry name" value="TPR-like_helical_dom_sf"/>
</dbReference>
<dbReference type="CDD" id="cd02511">
    <property type="entry name" value="Beta4Glucosyltransferase"/>
    <property type="match status" value="2"/>
</dbReference>
<name>A0A402CWJ7_9BACT</name>
<evidence type="ECO:0000313" key="5">
    <source>
        <dbReference type="Proteomes" id="UP000287394"/>
    </source>
</evidence>
<feature type="domain" description="Glycosyltransferase 2-like" evidence="2">
    <location>
        <begin position="1332"/>
        <end position="1430"/>
    </location>
</feature>
<dbReference type="Gene3D" id="3.40.50.2000">
    <property type="entry name" value="Glycogen Phosphorylase B"/>
    <property type="match status" value="2"/>
</dbReference>
<dbReference type="InterPro" id="IPR001296">
    <property type="entry name" value="Glyco_trans_1"/>
</dbReference>
<feature type="domain" description="Methyltransferase" evidence="3">
    <location>
        <begin position="49"/>
        <end position="135"/>
    </location>
</feature>
<dbReference type="Gene3D" id="3.40.50.150">
    <property type="entry name" value="Vaccinia Virus protein VP39"/>
    <property type="match status" value="1"/>
</dbReference>
<evidence type="ECO:0000259" key="1">
    <source>
        <dbReference type="Pfam" id="PF00534"/>
    </source>
</evidence>
<proteinExistence type="predicted"/>
<evidence type="ECO:0000313" key="4">
    <source>
        <dbReference type="EMBL" id="BDI34180.1"/>
    </source>
</evidence>
<dbReference type="PANTHER" id="PTHR46656">
    <property type="entry name" value="PUTATIVE-RELATED"/>
    <property type="match status" value="1"/>
</dbReference>
<dbReference type="KEGG" id="ccot:CCAX7_62310"/>
<dbReference type="CDD" id="cd03801">
    <property type="entry name" value="GT4_PimA-like"/>
    <property type="match status" value="2"/>
</dbReference>
<dbReference type="SUPFAM" id="SSF48452">
    <property type="entry name" value="TPR-like"/>
    <property type="match status" value="1"/>
</dbReference>
<dbReference type="SUPFAM" id="SSF53335">
    <property type="entry name" value="S-adenosyl-L-methionine-dependent methyltransferases"/>
    <property type="match status" value="1"/>
</dbReference>
<keyword evidence="5" id="KW-1185">Reference proteome</keyword>
<feature type="domain" description="Glycosyltransferase 2-like" evidence="2">
    <location>
        <begin position="224"/>
        <end position="316"/>
    </location>
</feature>
<dbReference type="Pfam" id="PF14559">
    <property type="entry name" value="TPR_19"/>
    <property type="match status" value="1"/>
</dbReference>
<dbReference type="PROSITE" id="PS50005">
    <property type="entry name" value="TPR"/>
    <property type="match status" value="1"/>
</dbReference>
<feature type="domain" description="Glycosyl transferase family 1" evidence="1">
    <location>
        <begin position="1087"/>
        <end position="1216"/>
    </location>
</feature>
<dbReference type="InterPro" id="IPR041698">
    <property type="entry name" value="Methyltransf_25"/>
</dbReference>
<dbReference type="SUPFAM" id="SSF53756">
    <property type="entry name" value="UDP-Glycosyltransferase/glycogen phosphorylase"/>
    <property type="match status" value="2"/>
</dbReference>
<dbReference type="Gene3D" id="1.25.40.10">
    <property type="entry name" value="Tetratricopeptide repeat domain"/>
    <property type="match status" value="1"/>
</dbReference>
<dbReference type="Gene3D" id="3.90.550.10">
    <property type="entry name" value="Spore Coat Polysaccharide Biosynthesis Protein SpsA, Chain A"/>
    <property type="match status" value="2"/>
</dbReference>
<dbReference type="InterPro" id="IPR029063">
    <property type="entry name" value="SAM-dependent_MTases_sf"/>
</dbReference>
<dbReference type="GO" id="GO:0016757">
    <property type="term" value="F:glycosyltransferase activity"/>
    <property type="evidence" value="ECO:0007669"/>
    <property type="project" value="InterPro"/>
</dbReference>
<dbReference type="Pfam" id="PF13649">
    <property type="entry name" value="Methyltransf_25"/>
    <property type="match status" value="1"/>
</dbReference>
<gene>
    <name evidence="4" type="ORF">CCAX7_62310</name>
</gene>